<dbReference type="SUPFAM" id="SSF49265">
    <property type="entry name" value="Fibronectin type III"/>
    <property type="match status" value="1"/>
</dbReference>
<evidence type="ECO:0000259" key="1">
    <source>
        <dbReference type="PROSITE" id="PS50853"/>
    </source>
</evidence>
<reference evidence="2" key="3">
    <citation type="submission" date="2025-09" db="UniProtKB">
        <authorList>
            <consortium name="Ensembl"/>
        </authorList>
    </citation>
    <scope>IDENTIFICATION</scope>
</reference>
<evidence type="ECO:0000313" key="2">
    <source>
        <dbReference type="Ensembl" id="ENSHHUP00000022833.1"/>
    </source>
</evidence>
<keyword evidence="3" id="KW-1185">Reference proteome</keyword>
<dbReference type="Ensembl" id="ENSHHUT00000023696.1">
    <property type="protein sequence ID" value="ENSHHUP00000022833.1"/>
    <property type="gene ID" value="ENSHHUG00000014304.1"/>
</dbReference>
<dbReference type="Proteomes" id="UP000314982">
    <property type="component" value="Unassembled WGS sequence"/>
</dbReference>
<organism evidence="2 3">
    <name type="scientific">Hucho hucho</name>
    <name type="common">huchen</name>
    <dbReference type="NCBI Taxonomy" id="62062"/>
    <lineage>
        <taxon>Eukaryota</taxon>
        <taxon>Metazoa</taxon>
        <taxon>Chordata</taxon>
        <taxon>Craniata</taxon>
        <taxon>Vertebrata</taxon>
        <taxon>Euteleostomi</taxon>
        <taxon>Actinopterygii</taxon>
        <taxon>Neopterygii</taxon>
        <taxon>Teleostei</taxon>
        <taxon>Protacanthopterygii</taxon>
        <taxon>Salmoniformes</taxon>
        <taxon>Salmonidae</taxon>
        <taxon>Salmoninae</taxon>
        <taxon>Hucho</taxon>
    </lineage>
</organism>
<reference evidence="3" key="1">
    <citation type="submission" date="2018-06" db="EMBL/GenBank/DDBJ databases">
        <title>Genome assembly of Danube salmon.</title>
        <authorList>
            <person name="Macqueen D.J."/>
            <person name="Gundappa M.K."/>
        </authorList>
    </citation>
    <scope>NUCLEOTIDE SEQUENCE [LARGE SCALE GENOMIC DNA]</scope>
</reference>
<proteinExistence type="predicted"/>
<dbReference type="GeneTree" id="ENSGT00940000173262"/>
<feature type="domain" description="Fibronectin type-III" evidence="1">
    <location>
        <begin position="1"/>
        <end position="60"/>
    </location>
</feature>
<evidence type="ECO:0000313" key="3">
    <source>
        <dbReference type="Proteomes" id="UP000314982"/>
    </source>
</evidence>
<protein>
    <recommendedName>
        <fullName evidence="1">Fibronectin type-III domain-containing protein</fullName>
    </recommendedName>
</protein>
<dbReference type="Gene3D" id="2.60.40.10">
    <property type="entry name" value="Immunoglobulins"/>
    <property type="match status" value="1"/>
</dbReference>
<dbReference type="CDD" id="cd00063">
    <property type="entry name" value="FN3"/>
    <property type="match status" value="1"/>
</dbReference>
<sequence length="60" mass="6750">LLVQNATTDTVQARWSSVKGATGYRLTWSSTDGHRENVNLGETYNFYMIQGLHPGTEYTI</sequence>
<dbReference type="InterPro" id="IPR003961">
    <property type="entry name" value="FN3_dom"/>
</dbReference>
<dbReference type="AlphaFoldDB" id="A0A4W5LAL5"/>
<reference evidence="2" key="2">
    <citation type="submission" date="2025-08" db="UniProtKB">
        <authorList>
            <consortium name="Ensembl"/>
        </authorList>
    </citation>
    <scope>IDENTIFICATION</scope>
</reference>
<dbReference type="InterPro" id="IPR036116">
    <property type="entry name" value="FN3_sf"/>
</dbReference>
<dbReference type="PROSITE" id="PS50853">
    <property type="entry name" value="FN3"/>
    <property type="match status" value="1"/>
</dbReference>
<name>A0A4W5LAL5_9TELE</name>
<dbReference type="STRING" id="62062.ENSHHUP00000022833"/>
<dbReference type="Pfam" id="PF00041">
    <property type="entry name" value="fn3"/>
    <property type="match status" value="1"/>
</dbReference>
<dbReference type="InterPro" id="IPR013783">
    <property type="entry name" value="Ig-like_fold"/>
</dbReference>
<accession>A0A4W5LAL5</accession>